<keyword evidence="5" id="KW-0972">Capsule biogenesis/degradation</keyword>
<dbReference type="InterPro" id="IPR003856">
    <property type="entry name" value="LPS_length_determ_N"/>
</dbReference>
<evidence type="ECO:0000256" key="1">
    <source>
        <dbReference type="ARBA" id="ARBA00004651"/>
    </source>
</evidence>
<feature type="domain" description="Polysaccharide chain length determinant N-terminal" evidence="10">
    <location>
        <begin position="3"/>
        <end position="91"/>
    </location>
</feature>
<evidence type="ECO:0000256" key="3">
    <source>
        <dbReference type="ARBA" id="ARBA00022475"/>
    </source>
</evidence>
<comment type="similarity">
    <text evidence="2">Belongs to the CpsC/CapA family.</text>
</comment>
<sequence>MENTFDLSKITRIIKKNLKLLILLPLICLIVSAIITFFFMTPKYQATTQVLVNEKNKDQQMMAQEVQSNIELVNTYSEIIKSPRIIDKVSKSVKHQYSASEISSMLTVTNQDRSQILEIGVTSNSRRDSEIVANKIAKVFSKEVPDIMSVDNVSILSSADGTASKVEPKTIVNLGLGLLAGLFIAFLIIIFKELFDKRIRTEEQVKEEFNIPVLGSIQKFE</sequence>
<comment type="caution">
    <text evidence="11">The sequence shown here is derived from an EMBL/GenBank/DDBJ whole genome shotgun (WGS) entry which is preliminary data.</text>
</comment>
<reference evidence="11 12" key="1">
    <citation type="submission" date="2019-07" db="EMBL/GenBank/DDBJ databases">
        <title>Whole genome shotgun sequence of Staphylococcus gallinarum NBRC 109767.</title>
        <authorList>
            <person name="Hosoyama A."/>
            <person name="Uohara A."/>
            <person name="Ohji S."/>
            <person name="Ichikawa N."/>
        </authorList>
    </citation>
    <scope>NUCLEOTIDE SEQUENCE [LARGE SCALE GENOMIC DNA]</scope>
    <source>
        <strain evidence="11 12">NBRC 109767</strain>
    </source>
</reference>
<name>A0ABQ0XYZ1_STAGA</name>
<dbReference type="PANTHER" id="PTHR32309:SF13">
    <property type="entry name" value="FERRIC ENTEROBACTIN TRANSPORT PROTEIN FEPE"/>
    <property type="match status" value="1"/>
</dbReference>
<evidence type="ECO:0000313" key="11">
    <source>
        <dbReference type="EMBL" id="GEQ04210.1"/>
    </source>
</evidence>
<evidence type="ECO:0000256" key="4">
    <source>
        <dbReference type="ARBA" id="ARBA00022692"/>
    </source>
</evidence>
<dbReference type="EMBL" id="BKAX01000001">
    <property type="protein sequence ID" value="GEQ04210.1"/>
    <property type="molecule type" value="Genomic_DNA"/>
</dbReference>
<feature type="transmembrane region" description="Helical" evidence="9">
    <location>
        <begin position="20"/>
        <end position="40"/>
    </location>
</feature>
<keyword evidence="6 9" id="KW-1133">Transmembrane helix</keyword>
<dbReference type="InterPro" id="IPR050445">
    <property type="entry name" value="Bact_polysacc_biosynth/exp"/>
</dbReference>
<evidence type="ECO:0000256" key="6">
    <source>
        <dbReference type="ARBA" id="ARBA00022989"/>
    </source>
</evidence>
<evidence type="ECO:0000256" key="5">
    <source>
        <dbReference type="ARBA" id="ARBA00022903"/>
    </source>
</evidence>
<keyword evidence="7 9" id="KW-0472">Membrane</keyword>
<accession>A0ABQ0XYZ1</accession>
<comment type="subcellular location">
    <subcellularLocation>
        <location evidence="1">Cell membrane</location>
        <topology evidence="1">Multi-pass membrane protein</topology>
    </subcellularLocation>
</comment>
<organism evidence="11 12">
    <name type="scientific">Staphylococcus gallinarum</name>
    <dbReference type="NCBI Taxonomy" id="1293"/>
    <lineage>
        <taxon>Bacteria</taxon>
        <taxon>Bacillati</taxon>
        <taxon>Bacillota</taxon>
        <taxon>Bacilli</taxon>
        <taxon>Bacillales</taxon>
        <taxon>Staphylococcaceae</taxon>
        <taxon>Staphylococcus</taxon>
    </lineage>
</organism>
<evidence type="ECO:0000313" key="12">
    <source>
        <dbReference type="Proteomes" id="UP000321057"/>
    </source>
</evidence>
<evidence type="ECO:0000256" key="9">
    <source>
        <dbReference type="SAM" id="Phobius"/>
    </source>
</evidence>
<keyword evidence="12" id="KW-1185">Reference proteome</keyword>
<evidence type="ECO:0000259" key="10">
    <source>
        <dbReference type="Pfam" id="PF02706"/>
    </source>
</evidence>
<protein>
    <submittedName>
        <fullName evidence="11">Capsular polysaccharide type 5 biosynthesis protein cap5A</fullName>
    </submittedName>
</protein>
<proteinExistence type="inferred from homology"/>
<feature type="transmembrane region" description="Helical" evidence="9">
    <location>
        <begin position="171"/>
        <end position="191"/>
    </location>
</feature>
<evidence type="ECO:0000256" key="7">
    <source>
        <dbReference type="ARBA" id="ARBA00023136"/>
    </source>
</evidence>
<dbReference type="Proteomes" id="UP000321057">
    <property type="component" value="Unassembled WGS sequence"/>
</dbReference>
<dbReference type="RefSeq" id="WP_042737977.1">
    <property type="nucleotide sequence ID" value="NZ_BKAX01000001.1"/>
</dbReference>
<keyword evidence="3" id="KW-1003">Cell membrane</keyword>
<evidence type="ECO:0000256" key="2">
    <source>
        <dbReference type="ARBA" id="ARBA00006683"/>
    </source>
</evidence>
<dbReference type="PANTHER" id="PTHR32309">
    <property type="entry name" value="TYROSINE-PROTEIN KINASE"/>
    <property type="match status" value="1"/>
</dbReference>
<keyword evidence="8" id="KW-0270">Exopolysaccharide synthesis</keyword>
<dbReference type="Pfam" id="PF02706">
    <property type="entry name" value="Wzz"/>
    <property type="match status" value="1"/>
</dbReference>
<gene>
    <name evidence="11" type="ORF">SGA02_00380</name>
</gene>
<keyword evidence="4 9" id="KW-0812">Transmembrane</keyword>
<evidence type="ECO:0000256" key="8">
    <source>
        <dbReference type="ARBA" id="ARBA00023169"/>
    </source>
</evidence>